<sequence>MLALLLGTGVFLTIRLRFVQEVRFREAPRAMMPARSTGEGIKFNEAVAHALLQNRDRLLWKIRWVH</sequence>
<dbReference type="Proteomes" id="UP000217257">
    <property type="component" value="Chromosome"/>
</dbReference>
<dbReference type="EMBL" id="CP022098">
    <property type="protein sequence ID" value="ATB36631.1"/>
    <property type="molecule type" value="Genomic_DNA"/>
</dbReference>
<evidence type="ECO:0000313" key="1">
    <source>
        <dbReference type="EMBL" id="ATB36631.1"/>
    </source>
</evidence>
<organism evidence="1 2">
    <name type="scientific">Cystobacter fuscus</name>
    <dbReference type="NCBI Taxonomy" id="43"/>
    <lineage>
        <taxon>Bacteria</taxon>
        <taxon>Pseudomonadati</taxon>
        <taxon>Myxococcota</taxon>
        <taxon>Myxococcia</taxon>
        <taxon>Myxococcales</taxon>
        <taxon>Cystobacterineae</taxon>
        <taxon>Archangiaceae</taxon>
        <taxon>Cystobacter</taxon>
    </lineage>
</organism>
<dbReference type="AlphaFoldDB" id="A0A250IZP9"/>
<name>A0A250IZP9_9BACT</name>
<proteinExistence type="predicted"/>
<accession>A0A250IZP9</accession>
<gene>
    <name evidence="1" type="ORF">CYFUS_002046</name>
</gene>
<evidence type="ECO:0000313" key="2">
    <source>
        <dbReference type="Proteomes" id="UP000217257"/>
    </source>
</evidence>
<reference evidence="1 2" key="1">
    <citation type="submission" date="2017-06" db="EMBL/GenBank/DDBJ databases">
        <title>Sequencing and comparative analysis of myxobacterial genomes.</title>
        <authorList>
            <person name="Rupp O."/>
            <person name="Goesmann A."/>
            <person name="Sogaard-Andersen L."/>
        </authorList>
    </citation>
    <scope>NUCLEOTIDE SEQUENCE [LARGE SCALE GENOMIC DNA]</scope>
    <source>
        <strain evidence="1 2">DSM 52655</strain>
    </source>
</reference>
<dbReference type="KEGG" id="cfus:CYFUS_002046"/>
<protein>
    <submittedName>
        <fullName evidence="1">Uncharacterized protein</fullName>
    </submittedName>
</protein>